<dbReference type="PANTHER" id="PTHR35307:SF3">
    <property type="entry name" value="DUF4220 DOMAIN-CONTAINING PROTEIN"/>
    <property type="match status" value="1"/>
</dbReference>
<dbReference type="AlphaFoldDB" id="A0A2U1LNX0"/>
<dbReference type="PANTHER" id="PTHR35307">
    <property type="entry name" value="PROTEIN, PUTATIVE-RELATED"/>
    <property type="match status" value="1"/>
</dbReference>
<protein>
    <submittedName>
        <fullName evidence="1">Uncharacterized protein</fullName>
    </submittedName>
</protein>
<gene>
    <name evidence="1" type="ORF">CTI12_AA473130</name>
</gene>
<keyword evidence="2" id="KW-1185">Reference proteome</keyword>
<accession>A0A2U1LNX0</accession>
<organism evidence="1 2">
    <name type="scientific">Artemisia annua</name>
    <name type="common">Sweet wormwood</name>
    <dbReference type="NCBI Taxonomy" id="35608"/>
    <lineage>
        <taxon>Eukaryota</taxon>
        <taxon>Viridiplantae</taxon>
        <taxon>Streptophyta</taxon>
        <taxon>Embryophyta</taxon>
        <taxon>Tracheophyta</taxon>
        <taxon>Spermatophyta</taxon>
        <taxon>Magnoliopsida</taxon>
        <taxon>eudicotyledons</taxon>
        <taxon>Gunneridae</taxon>
        <taxon>Pentapetalae</taxon>
        <taxon>asterids</taxon>
        <taxon>campanulids</taxon>
        <taxon>Asterales</taxon>
        <taxon>Asteraceae</taxon>
        <taxon>Asteroideae</taxon>
        <taxon>Anthemideae</taxon>
        <taxon>Artemisiinae</taxon>
        <taxon>Artemisia</taxon>
    </lineage>
</organism>
<sequence>MVKTLDCKGDLVAIRKASELVWRGVELQDMWLKNSLTNIQENSLQWLLEEITLNRDQEIPNNWSINAIAANSMYRICQTIMVDYQQFHWEE</sequence>
<evidence type="ECO:0000313" key="1">
    <source>
        <dbReference type="EMBL" id="PWA50689.1"/>
    </source>
</evidence>
<comment type="caution">
    <text evidence="1">The sequence shown here is derived from an EMBL/GenBank/DDBJ whole genome shotgun (WGS) entry which is preliminary data.</text>
</comment>
<name>A0A2U1LNX0_ARTAN</name>
<dbReference type="Proteomes" id="UP000245207">
    <property type="component" value="Unassembled WGS sequence"/>
</dbReference>
<evidence type="ECO:0000313" key="2">
    <source>
        <dbReference type="Proteomes" id="UP000245207"/>
    </source>
</evidence>
<proteinExistence type="predicted"/>
<reference evidence="1 2" key="1">
    <citation type="journal article" date="2018" name="Mol. Plant">
        <title>The genome of Artemisia annua provides insight into the evolution of Asteraceae family and artemisinin biosynthesis.</title>
        <authorList>
            <person name="Shen Q."/>
            <person name="Zhang L."/>
            <person name="Liao Z."/>
            <person name="Wang S."/>
            <person name="Yan T."/>
            <person name="Shi P."/>
            <person name="Liu M."/>
            <person name="Fu X."/>
            <person name="Pan Q."/>
            <person name="Wang Y."/>
            <person name="Lv Z."/>
            <person name="Lu X."/>
            <person name="Zhang F."/>
            <person name="Jiang W."/>
            <person name="Ma Y."/>
            <person name="Chen M."/>
            <person name="Hao X."/>
            <person name="Li L."/>
            <person name="Tang Y."/>
            <person name="Lv G."/>
            <person name="Zhou Y."/>
            <person name="Sun X."/>
            <person name="Brodelius P.E."/>
            <person name="Rose J.K.C."/>
            <person name="Tang K."/>
        </authorList>
    </citation>
    <scope>NUCLEOTIDE SEQUENCE [LARGE SCALE GENOMIC DNA]</scope>
    <source>
        <strain evidence="2">cv. Huhao1</strain>
        <tissue evidence="1">Leaf</tissue>
    </source>
</reference>
<dbReference type="EMBL" id="PKPP01008435">
    <property type="protein sequence ID" value="PWA50689.1"/>
    <property type="molecule type" value="Genomic_DNA"/>
</dbReference>